<dbReference type="GO" id="GO:0031267">
    <property type="term" value="F:small GTPase binding"/>
    <property type="evidence" value="ECO:0007669"/>
    <property type="project" value="TreeGrafter"/>
</dbReference>
<sequence>MPEKSHHSHHQVAMGEESPRLSTDSSLSSHDPVLADYCSLSIEHSDNERPVSIVSTVSSGSSGEGQSSLFSASHCPQSLPSLSTETDINLELSPPEEPIEPPLPLKPASKRPRQDPAAGQFNSNTNTITLPPSLDGPSPVATVVMAPNSQPTYVDRVVMEIIETERMYVMDLRSIVNDYLAHIIDTRNLPIKPEQVSSLFGNIEVIYEFNSVLLQSLEMCDSDPVAIAYCFVHKSEYFEIYTQYCTNYPNSVATLTECMRNKTLAKFFRDRQASLQHSLPLGAYLLKPVQRILKYHLLLQALTTCSLAFFNASHREIAKHFDPEEEGYDIVEEAIDTMTGVAWYINDMKRKHEHAVRLQEIQSLLINWKGPDLTTYGELVLEGTFHVHRAKNERTLFLFDKMLLITRKRGEHYVYKTHIMCSTLMLIESAKDSLRFSVTHYKHPKQPHTVQAKTVEEKKKWAHHIKRLILENHHAIIPQKAKDAILDMRFDGPVKYRYSPERQNKGEDLLMAGLKERRRSALGLPQTTVSAIIYKWRKYGTVENLPRSGRPTKITPRAQQQLIQEVTKDPTTTSKELQASLASVKHADSMGTLLSDSSQSSLQAAASASTLSSAVDEAVTERPVTEESTSGWLSLDWLNVNGLETCRLEAPFRREIEEKVETLEKVQRRSGEDEDEEIVVKDEQVADFASSVLAAISCWRYKARALLFTRVATNRDGEQAMEENELVKPKRSRSPFEEDQAENSADCEQDSSEDHRSHVISLTGEEDEEGEEAGQQQSHIKPQDKGREGEEIVVGSVQSLSTVQNEIQLENKSTQSNANVLEDVEDLGEEEDEDEEEEDMSSGTEPRSILPASVLDKASVIAEHFTKSHSRQSSLAADDMLSLGCPSSQTGSRRSSVFSLNAELLDKEKTQEMNCSSPDPVTFNIVHESLASATPGTHLVTPDQRPQTKPDTLSKKDRMLIHKIKQYYEHAEQQDENFSIKRRESLSYIPAGLVRNLSQQINSIPAEEATANHRRDSKITRPTSWAVFDLPGLEKEKNYEEAMDTETLSIIDRKEAMDMPPVFAQAVDKDEDFQSSSEMVRVWQDMEVEISGASKEAQEDSEDNMNGTVANPTQESSYTVHSEHLLILEEFDNSKAGHGTSTPLPLGSSLYSDQKLQESQKIQHAPKPKIVSLRSSLEEDLMLQDMDKMKNKVFHLARQYSQRIKNNRPVVRQRAKVLESNIGHRTLSSVVEDKSPENEMGMQSLALSLGSCEHTDSSSSLSPCSLGSPQLQSTFRPHALDLQSPVYTESFNWPDVRELRSKYSRPNPQLVSINRSCSVPEQILEVGRNNPTARRTCSCSSPVCGHIEPHTTPAKDTATTQSTEKGPAGQGVVKMCKSSSLDHMMGPLHLIQQANHTDISRNYFISGQATLPNENKIIVVERFMKTENLAAGEEKKEQFHEDQPRCLDSDETCRLRSFEKTENSQHGLVKNLREKFQNLSSCT</sequence>
<dbReference type="GO" id="GO:2000114">
    <property type="term" value="P:regulation of establishment of cell polarity"/>
    <property type="evidence" value="ECO:0007669"/>
    <property type="project" value="TreeGrafter"/>
</dbReference>
<protein>
    <recommendedName>
        <fullName evidence="7">Pleckstrin homology domain-containing family G member 3-like</fullName>
    </recommendedName>
</protein>
<dbReference type="SMART" id="SM00325">
    <property type="entry name" value="RhoGEF"/>
    <property type="match status" value="1"/>
</dbReference>
<dbReference type="EMBL" id="JAUCMX010000008">
    <property type="protein sequence ID" value="KAK3538061.1"/>
    <property type="molecule type" value="Genomic_DNA"/>
</dbReference>
<dbReference type="InterPro" id="IPR043324">
    <property type="entry name" value="PH_PLEKHG1_G2_G3"/>
</dbReference>
<feature type="compositionally biased region" description="Basic residues" evidence="2">
    <location>
        <begin position="1"/>
        <end position="10"/>
    </location>
</feature>
<gene>
    <name evidence="5" type="ORF">QTP70_027412</name>
</gene>
<feature type="compositionally biased region" description="Basic and acidic residues" evidence="2">
    <location>
        <begin position="781"/>
        <end position="790"/>
    </location>
</feature>
<name>A0AAE0V737_9TELE</name>
<dbReference type="InterPro" id="IPR001849">
    <property type="entry name" value="PH_domain"/>
</dbReference>
<dbReference type="Gene3D" id="1.20.900.10">
    <property type="entry name" value="Dbl homology (DH) domain"/>
    <property type="match status" value="1"/>
</dbReference>
<feature type="region of interest" description="Disordered" evidence="2">
    <location>
        <begin position="810"/>
        <end position="850"/>
    </location>
</feature>
<dbReference type="GO" id="GO:0005085">
    <property type="term" value="F:guanyl-nucleotide exchange factor activity"/>
    <property type="evidence" value="ECO:0007669"/>
    <property type="project" value="InterPro"/>
</dbReference>
<organism evidence="5 6">
    <name type="scientific">Hemibagrus guttatus</name>
    <dbReference type="NCBI Taxonomy" id="175788"/>
    <lineage>
        <taxon>Eukaryota</taxon>
        <taxon>Metazoa</taxon>
        <taxon>Chordata</taxon>
        <taxon>Craniata</taxon>
        <taxon>Vertebrata</taxon>
        <taxon>Euteleostomi</taxon>
        <taxon>Actinopterygii</taxon>
        <taxon>Neopterygii</taxon>
        <taxon>Teleostei</taxon>
        <taxon>Ostariophysi</taxon>
        <taxon>Siluriformes</taxon>
        <taxon>Bagridae</taxon>
        <taxon>Hemibagrus</taxon>
    </lineage>
</organism>
<dbReference type="Gene3D" id="2.30.29.30">
    <property type="entry name" value="Pleckstrin-homology domain (PH domain)/Phosphotyrosine-binding domain (PTB)"/>
    <property type="match status" value="1"/>
</dbReference>
<evidence type="ECO:0000259" key="3">
    <source>
        <dbReference type="PROSITE" id="PS50003"/>
    </source>
</evidence>
<feature type="domain" description="PH" evidence="3">
    <location>
        <begin position="372"/>
        <end position="470"/>
    </location>
</feature>
<feature type="compositionally biased region" description="Polar residues" evidence="2">
    <location>
        <begin position="120"/>
        <end position="130"/>
    </location>
</feature>
<dbReference type="Pfam" id="PF22697">
    <property type="entry name" value="SOS1_NGEF_PH"/>
    <property type="match status" value="1"/>
</dbReference>
<feature type="compositionally biased region" description="Polar residues" evidence="2">
    <location>
        <begin position="810"/>
        <end position="819"/>
    </location>
</feature>
<feature type="compositionally biased region" description="Acidic residues" evidence="2">
    <location>
        <begin position="822"/>
        <end position="840"/>
    </location>
</feature>
<feature type="compositionally biased region" description="Polar residues" evidence="2">
    <location>
        <begin position="1104"/>
        <end position="1116"/>
    </location>
</feature>
<dbReference type="PANTHER" id="PTHR45924:SF4">
    <property type="entry name" value="PLECKSTRIN HOMOLOGY DOMAIN-CONTAINING FAMILY G MEMBER 3"/>
    <property type="match status" value="1"/>
</dbReference>
<dbReference type="CDD" id="cd13243">
    <property type="entry name" value="PH_PLEKHG1_G2_G3"/>
    <property type="match status" value="1"/>
</dbReference>
<evidence type="ECO:0000313" key="5">
    <source>
        <dbReference type="EMBL" id="KAK3538061.1"/>
    </source>
</evidence>
<dbReference type="PROSITE" id="PS50010">
    <property type="entry name" value="DH_2"/>
    <property type="match status" value="1"/>
</dbReference>
<evidence type="ECO:0000313" key="6">
    <source>
        <dbReference type="Proteomes" id="UP001274896"/>
    </source>
</evidence>
<accession>A0AAE0V737</accession>
<proteinExistence type="predicted"/>
<feature type="domain" description="DH" evidence="4">
    <location>
        <begin position="153"/>
        <end position="348"/>
    </location>
</feature>
<feature type="compositionally biased region" description="Polar residues" evidence="2">
    <location>
        <begin position="74"/>
        <end position="87"/>
    </location>
</feature>
<dbReference type="Proteomes" id="UP001274896">
    <property type="component" value="Unassembled WGS sequence"/>
</dbReference>
<dbReference type="InterPro" id="IPR035899">
    <property type="entry name" value="DBL_dom_sf"/>
</dbReference>
<dbReference type="SUPFAM" id="SSF50729">
    <property type="entry name" value="PH domain-like"/>
    <property type="match status" value="1"/>
</dbReference>
<dbReference type="GO" id="GO:0005829">
    <property type="term" value="C:cytosol"/>
    <property type="evidence" value="ECO:0007669"/>
    <property type="project" value="UniProtKB-ARBA"/>
</dbReference>
<evidence type="ECO:0000259" key="4">
    <source>
        <dbReference type="PROSITE" id="PS50010"/>
    </source>
</evidence>
<dbReference type="Pfam" id="PF00621">
    <property type="entry name" value="RhoGEF"/>
    <property type="match status" value="1"/>
</dbReference>
<feature type="compositionally biased region" description="Low complexity" evidence="2">
    <location>
        <begin position="20"/>
        <end position="32"/>
    </location>
</feature>
<dbReference type="InterPro" id="IPR009057">
    <property type="entry name" value="Homeodomain-like_sf"/>
</dbReference>
<feature type="region of interest" description="Disordered" evidence="2">
    <location>
        <begin position="1350"/>
        <end position="1371"/>
    </location>
</feature>
<keyword evidence="1" id="KW-0597">Phosphoprotein</keyword>
<evidence type="ECO:0000256" key="1">
    <source>
        <dbReference type="ARBA" id="ARBA00022553"/>
    </source>
</evidence>
<dbReference type="SMART" id="SM00233">
    <property type="entry name" value="PH"/>
    <property type="match status" value="1"/>
</dbReference>
<feature type="region of interest" description="Disordered" evidence="2">
    <location>
        <begin position="1"/>
        <end position="134"/>
    </location>
</feature>
<feature type="compositionally biased region" description="Acidic residues" evidence="2">
    <location>
        <begin position="737"/>
        <end position="751"/>
    </location>
</feature>
<dbReference type="FunFam" id="1.20.900.10:FF:000019">
    <property type="entry name" value="Pleckstrin homology domain-containing family G member 1"/>
    <property type="match status" value="1"/>
</dbReference>
<dbReference type="InterPro" id="IPR000219">
    <property type="entry name" value="DH_dom"/>
</dbReference>
<dbReference type="SUPFAM" id="SSF46689">
    <property type="entry name" value="Homeodomain-like"/>
    <property type="match status" value="1"/>
</dbReference>
<keyword evidence="6" id="KW-1185">Reference proteome</keyword>
<dbReference type="InterPro" id="IPR011993">
    <property type="entry name" value="PH-like_dom_sf"/>
</dbReference>
<dbReference type="CDD" id="cd00160">
    <property type="entry name" value="RhoGEF"/>
    <property type="match status" value="1"/>
</dbReference>
<dbReference type="SUPFAM" id="SSF48065">
    <property type="entry name" value="DBL homology domain (DH-domain)"/>
    <property type="match status" value="1"/>
</dbReference>
<dbReference type="PANTHER" id="PTHR45924">
    <property type="entry name" value="FI17866P1"/>
    <property type="match status" value="1"/>
</dbReference>
<evidence type="ECO:0000256" key="2">
    <source>
        <dbReference type="SAM" id="MobiDB-lite"/>
    </source>
</evidence>
<comment type="caution">
    <text evidence="5">The sequence shown here is derived from an EMBL/GenBank/DDBJ whole genome shotgun (WGS) entry which is preliminary data.</text>
</comment>
<dbReference type="PROSITE" id="PS50003">
    <property type="entry name" value="PH_DOMAIN"/>
    <property type="match status" value="1"/>
</dbReference>
<feature type="region of interest" description="Disordered" evidence="2">
    <location>
        <begin position="1093"/>
        <end position="1116"/>
    </location>
</feature>
<feature type="compositionally biased region" description="Low complexity" evidence="2">
    <location>
        <begin position="51"/>
        <end position="73"/>
    </location>
</feature>
<reference evidence="5" key="1">
    <citation type="submission" date="2023-06" db="EMBL/GenBank/DDBJ databases">
        <title>Male Hemibagrus guttatus genome.</title>
        <authorList>
            <person name="Bian C."/>
        </authorList>
    </citation>
    <scope>NUCLEOTIDE SEQUENCE</scope>
    <source>
        <strain evidence="5">Male_cb2023</strain>
        <tissue evidence="5">Muscle</tissue>
    </source>
</reference>
<evidence type="ECO:0008006" key="7">
    <source>
        <dbReference type="Google" id="ProtNLM"/>
    </source>
</evidence>
<dbReference type="InterPro" id="IPR055251">
    <property type="entry name" value="SOS1_NGEF_PH"/>
</dbReference>
<feature type="region of interest" description="Disordered" evidence="2">
    <location>
        <begin position="718"/>
        <end position="790"/>
    </location>
</feature>